<sequence length="122" mass="15048">MRVLIMFIFLISFVFADIKNVKLPYDLSKLNLTKIQKQKLKKAIINYRKKLNSLHTKEEIIEYKVQKEFLKDFEYRNLLKEKIEVKKKLIENEFEFLKQLHTILNKTQREKFIKQLKEWEIE</sequence>
<name>A0ABX5VCN7_9BACT</name>
<dbReference type="EMBL" id="CP040463">
    <property type="protein sequence ID" value="QCT94731.1"/>
    <property type="molecule type" value="Genomic_DNA"/>
</dbReference>
<protein>
    <recommendedName>
        <fullName evidence="4">Periplasmic heavy metal sensor</fullName>
    </recommendedName>
</protein>
<gene>
    <name evidence="2" type="ORF">FE773_05920</name>
</gene>
<evidence type="ECO:0000256" key="1">
    <source>
        <dbReference type="SAM" id="Coils"/>
    </source>
</evidence>
<accession>A0ABX5VCN7</accession>
<feature type="coiled-coil region" evidence="1">
    <location>
        <begin position="37"/>
        <end position="100"/>
    </location>
</feature>
<proteinExistence type="predicted"/>
<dbReference type="Gene3D" id="1.20.120.1490">
    <property type="match status" value="1"/>
</dbReference>
<dbReference type="Proteomes" id="UP000306825">
    <property type="component" value="Chromosome"/>
</dbReference>
<reference evidence="2 3" key="1">
    <citation type="submission" date="2019-05" db="EMBL/GenBank/DDBJ databases">
        <title>A comparative analysis of the Nautiliaceae.</title>
        <authorList>
            <person name="Grosche A."/>
            <person name="Smedile F."/>
            <person name="Vetriani C."/>
        </authorList>
    </citation>
    <scope>NUCLEOTIDE SEQUENCE [LARGE SCALE GENOMIC DNA]</scope>
    <source>
        <strain evidence="2 3">TB-2</strain>
    </source>
</reference>
<evidence type="ECO:0000313" key="3">
    <source>
        <dbReference type="Proteomes" id="UP000306825"/>
    </source>
</evidence>
<dbReference type="RefSeq" id="WP_138323454.1">
    <property type="nucleotide sequence ID" value="NZ_CP040463.1"/>
</dbReference>
<evidence type="ECO:0000313" key="2">
    <source>
        <dbReference type="EMBL" id="QCT94731.1"/>
    </source>
</evidence>
<keyword evidence="3" id="KW-1185">Reference proteome</keyword>
<organism evidence="2 3">
    <name type="scientific">Caminibacter mediatlanticus TB-2</name>
    <dbReference type="NCBI Taxonomy" id="391592"/>
    <lineage>
        <taxon>Bacteria</taxon>
        <taxon>Pseudomonadati</taxon>
        <taxon>Campylobacterota</taxon>
        <taxon>Epsilonproteobacteria</taxon>
        <taxon>Nautiliales</taxon>
        <taxon>Nautiliaceae</taxon>
        <taxon>Caminibacter</taxon>
    </lineage>
</organism>
<keyword evidence="1" id="KW-0175">Coiled coil</keyword>
<evidence type="ECO:0008006" key="4">
    <source>
        <dbReference type="Google" id="ProtNLM"/>
    </source>
</evidence>